<reference evidence="2 3" key="1">
    <citation type="submission" date="2020-04" db="EMBL/GenBank/DDBJ databases">
        <title>Flammeovirga sp. SR4, a novel species isolated from seawater.</title>
        <authorList>
            <person name="Wang X."/>
        </authorList>
    </citation>
    <scope>NUCLEOTIDE SEQUENCE [LARGE SCALE GENOMIC DNA]</scope>
    <source>
        <strain evidence="2 3">ATCC 23126</strain>
    </source>
</reference>
<evidence type="ECO:0000256" key="1">
    <source>
        <dbReference type="SAM" id="SignalP"/>
    </source>
</evidence>
<dbReference type="RefSeq" id="WP_169658267.1">
    <property type="nucleotide sequence ID" value="NZ_JABANE010000053.1"/>
</dbReference>
<evidence type="ECO:0000313" key="2">
    <source>
        <dbReference type="EMBL" id="NME70017.1"/>
    </source>
</evidence>
<comment type="caution">
    <text evidence="2">The sequence shown here is derived from an EMBL/GenBank/DDBJ whole genome shotgun (WGS) entry which is preliminary data.</text>
</comment>
<protein>
    <recommendedName>
        <fullName evidence="4">Lipoprotein</fullName>
    </recommendedName>
</protein>
<dbReference type="EMBL" id="JABANE010000053">
    <property type="protein sequence ID" value="NME70017.1"/>
    <property type="molecule type" value="Genomic_DNA"/>
</dbReference>
<dbReference type="Proteomes" id="UP000576082">
    <property type="component" value="Unassembled WGS sequence"/>
</dbReference>
<accession>A0A7X9XAT5</accession>
<evidence type="ECO:0000313" key="3">
    <source>
        <dbReference type="Proteomes" id="UP000576082"/>
    </source>
</evidence>
<evidence type="ECO:0008006" key="4">
    <source>
        <dbReference type="Google" id="ProtNLM"/>
    </source>
</evidence>
<organism evidence="2 3">
    <name type="scientific">Flammeovirga aprica JL-4</name>
    <dbReference type="NCBI Taxonomy" id="694437"/>
    <lineage>
        <taxon>Bacteria</taxon>
        <taxon>Pseudomonadati</taxon>
        <taxon>Bacteroidota</taxon>
        <taxon>Cytophagia</taxon>
        <taxon>Cytophagales</taxon>
        <taxon>Flammeovirgaceae</taxon>
        <taxon>Flammeovirga</taxon>
    </lineage>
</organism>
<gene>
    <name evidence="2" type="ORF">HHU12_18735</name>
</gene>
<feature type="signal peptide" evidence="1">
    <location>
        <begin position="1"/>
        <end position="21"/>
    </location>
</feature>
<dbReference type="PROSITE" id="PS51257">
    <property type="entry name" value="PROKAR_LIPOPROTEIN"/>
    <property type="match status" value="1"/>
</dbReference>
<keyword evidence="1" id="KW-0732">Signal</keyword>
<keyword evidence="3" id="KW-1185">Reference proteome</keyword>
<dbReference type="AlphaFoldDB" id="A0A7X9XAT5"/>
<sequence length="121" mass="14142">MNTKSIIALFLVALVSFFSCSKESNIEPVQPKGHYYQRTNLDGDFKREIYIKLDGTFESRNSRNEFQVGNHSKTTDQSDYILEIRQIRQGCENDWESENISELMDFSYYEEIGGFTLQECN</sequence>
<proteinExistence type="predicted"/>
<name>A0A7X9XAT5_9BACT</name>
<feature type="chain" id="PRO_5030677594" description="Lipoprotein" evidence="1">
    <location>
        <begin position="22"/>
        <end position="121"/>
    </location>
</feature>